<accession>A0A1E3BUF5</accession>
<gene>
    <name evidence="1" type="ORF">SI65_01739</name>
    <name evidence="2" type="ORF">SI65_02145</name>
</gene>
<dbReference type="EMBL" id="JXNT01000001">
    <property type="protein sequence ID" value="ODM24149.1"/>
    <property type="molecule type" value="Genomic_DNA"/>
</dbReference>
<dbReference type="OrthoDB" id="4156714at2759"/>
<comment type="caution">
    <text evidence="2">The sequence shown here is derived from an EMBL/GenBank/DDBJ whole genome shotgun (WGS) entry which is preliminary data.</text>
</comment>
<dbReference type="EMBL" id="JXNT01000001">
    <property type="protein sequence ID" value="ODM24555.1"/>
    <property type="molecule type" value="Genomic_DNA"/>
</dbReference>
<sequence length="292" mass="33378">MEQGGWAAKEDRVVRIELAKLQDGLRSWARKYSREAVNSDLEKVSTPEEDKIVEELKGYCVQTNWCSLLEQMPISSNKVFSVFIQALLAKDVFDNIFPDPFFAFPETVDDSKLPNRAEMRLLYQTMAQLNKKEAQIWRSHMMRVLSAYPSGDKGSLMSDRLQRMASSHAKALINGPAHIFLRDPENQAEVIRRSDDLHRLYHQAGGLALSLWTQRTVIESYGLQRLHEFSSSSSLMTAHRLYHLDEDDKRLDGKKILLCVQPTVLAFGNENAEDYDNSKVWAKAIVLLEGDM</sequence>
<dbReference type="AlphaFoldDB" id="A0A1E3BUF5"/>
<dbReference type="VEuPathDB" id="FungiDB:SI65_01739"/>
<evidence type="ECO:0000313" key="3">
    <source>
        <dbReference type="Proteomes" id="UP000094569"/>
    </source>
</evidence>
<evidence type="ECO:0000313" key="1">
    <source>
        <dbReference type="EMBL" id="ODM24149.1"/>
    </source>
</evidence>
<dbReference type="Proteomes" id="UP000094569">
    <property type="component" value="Unassembled WGS sequence"/>
</dbReference>
<reference evidence="2 3" key="1">
    <citation type="journal article" date="2016" name="BMC Genomics">
        <title>Comparative genomic and transcriptomic analyses of the Fuzhuan brick tea-fermentation fungus Aspergillus cristatus.</title>
        <authorList>
            <person name="Ge Y."/>
            <person name="Wang Y."/>
            <person name="Liu Y."/>
            <person name="Tan Y."/>
            <person name="Ren X."/>
            <person name="Zhang X."/>
            <person name="Hyde K.D."/>
            <person name="Liu Y."/>
            <person name="Liu Z."/>
        </authorList>
    </citation>
    <scope>NUCLEOTIDE SEQUENCE [LARGE SCALE GENOMIC DNA]</scope>
    <source>
        <strain evidence="2 3">GZAAS20.1005</strain>
    </source>
</reference>
<proteinExistence type="predicted"/>
<protein>
    <submittedName>
        <fullName evidence="2">Uncharacterized protein</fullName>
    </submittedName>
</protein>
<organism evidence="2 3">
    <name type="scientific">Aspergillus cristatus</name>
    <name type="common">Chinese Fuzhuan brick tea-fermentation fungus</name>
    <name type="synonym">Eurotium cristatum</name>
    <dbReference type="NCBI Taxonomy" id="573508"/>
    <lineage>
        <taxon>Eukaryota</taxon>
        <taxon>Fungi</taxon>
        <taxon>Dikarya</taxon>
        <taxon>Ascomycota</taxon>
        <taxon>Pezizomycotina</taxon>
        <taxon>Eurotiomycetes</taxon>
        <taxon>Eurotiomycetidae</taxon>
        <taxon>Eurotiales</taxon>
        <taxon>Aspergillaceae</taxon>
        <taxon>Aspergillus</taxon>
        <taxon>Aspergillus subgen. Aspergillus</taxon>
    </lineage>
</organism>
<name>A0A1E3BUF5_ASPCR</name>
<evidence type="ECO:0000313" key="2">
    <source>
        <dbReference type="EMBL" id="ODM24555.1"/>
    </source>
</evidence>
<keyword evidence="3" id="KW-1185">Reference proteome</keyword>
<dbReference type="VEuPathDB" id="FungiDB:SI65_02145"/>